<sequence length="79" mass="8766">MVELEDLAKKLFRWILLMNCPVLEMEDVGHSWPVVGIWLGSLPAFLQRNGMDEGCTTIGGNCSFVPTSCSLLLTVKKLL</sequence>
<organism evidence="1 2">
    <name type="scientific">Zizania palustris</name>
    <name type="common">Northern wild rice</name>
    <dbReference type="NCBI Taxonomy" id="103762"/>
    <lineage>
        <taxon>Eukaryota</taxon>
        <taxon>Viridiplantae</taxon>
        <taxon>Streptophyta</taxon>
        <taxon>Embryophyta</taxon>
        <taxon>Tracheophyta</taxon>
        <taxon>Spermatophyta</taxon>
        <taxon>Magnoliopsida</taxon>
        <taxon>Liliopsida</taxon>
        <taxon>Poales</taxon>
        <taxon>Poaceae</taxon>
        <taxon>BOP clade</taxon>
        <taxon>Oryzoideae</taxon>
        <taxon>Oryzeae</taxon>
        <taxon>Zizaniinae</taxon>
        <taxon>Zizania</taxon>
    </lineage>
</organism>
<evidence type="ECO:0000313" key="2">
    <source>
        <dbReference type="Proteomes" id="UP000729402"/>
    </source>
</evidence>
<gene>
    <name evidence="1" type="ORF">GUJ93_ZPchr0006g45062</name>
</gene>
<accession>A0A8J5W1D1</accession>
<proteinExistence type="predicted"/>
<protein>
    <submittedName>
        <fullName evidence="1">Uncharacterized protein</fullName>
    </submittedName>
</protein>
<evidence type="ECO:0000313" key="1">
    <source>
        <dbReference type="EMBL" id="KAG8069708.1"/>
    </source>
</evidence>
<reference evidence="1" key="1">
    <citation type="journal article" date="2021" name="bioRxiv">
        <title>Whole Genome Assembly and Annotation of Northern Wild Rice, Zizania palustris L., Supports a Whole Genome Duplication in the Zizania Genus.</title>
        <authorList>
            <person name="Haas M."/>
            <person name="Kono T."/>
            <person name="Macchietto M."/>
            <person name="Millas R."/>
            <person name="McGilp L."/>
            <person name="Shao M."/>
            <person name="Duquette J."/>
            <person name="Hirsch C.N."/>
            <person name="Kimball J."/>
        </authorList>
    </citation>
    <scope>NUCLEOTIDE SEQUENCE</scope>
    <source>
        <tissue evidence="1">Fresh leaf tissue</tissue>
    </source>
</reference>
<dbReference type="Proteomes" id="UP000729402">
    <property type="component" value="Unassembled WGS sequence"/>
</dbReference>
<dbReference type="EMBL" id="JAAALK010000283">
    <property type="protein sequence ID" value="KAG8069708.1"/>
    <property type="molecule type" value="Genomic_DNA"/>
</dbReference>
<reference evidence="1" key="2">
    <citation type="submission" date="2021-02" db="EMBL/GenBank/DDBJ databases">
        <authorList>
            <person name="Kimball J.A."/>
            <person name="Haas M.W."/>
            <person name="Macchietto M."/>
            <person name="Kono T."/>
            <person name="Duquette J."/>
            <person name="Shao M."/>
        </authorList>
    </citation>
    <scope>NUCLEOTIDE SEQUENCE</scope>
    <source>
        <tissue evidence="1">Fresh leaf tissue</tissue>
    </source>
</reference>
<comment type="caution">
    <text evidence="1">The sequence shown here is derived from an EMBL/GenBank/DDBJ whole genome shotgun (WGS) entry which is preliminary data.</text>
</comment>
<name>A0A8J5W1D1_ZIZPA</name>
<dbReference type="AlphaFoldDB" id="A0A8J5W1D1"/>
<keyword evidence="2" id="KW-1185">Reference proteome</keyword>